<sequence length="68" mass="7496">MLAVKTIKIPLKTTQAEIPNISSVWVLHDKIKKVDFSGGFLSVISENIILKHPLKSLTTKSKTIPPSN</sequence>
<dbReference type="AlphaFoldDB" id="A0A438ZCH7"/>
<proteinExistence type="predicted"/>
<protein>
    <submittedName>
        <fullName evidence="1">Uncharacterized protein</fullName>
    </submittedName>
</protein>
<reference evidence="1 2" key="1">
    <citation type="submission" date="2018-10" db="EMBL/GenBank/DDBJ databases">
        <title>Genetic determinants and prediction of antibiotic resistance phenotypes in Helicobacter pylori.</title>
        <authorList>
            <person name="Wagner K."/>
        </authorList>
    </citation>
    <scope>NUCLEOTIDE SEQUENCE [LARGE SCALE GENOMIC DNA]</scope>
    <source>
        <strain evidence="1 2">ZH117</strain>
    </source>
</reference>
<evidence type="ECO:0000313" key="1">
    <source>
        <dbReference type="EMBL" id="RVZ61625.1"/>
    </source>
</evidence>
<dbReference type="EMBL" id="RJIC01000031">
    <property type="protein sequence ID" value="RVZ61625.1"/>
    <property type="molecule type" value="Genomic_DNA"/>
</dbReference>
<comment type="caution">
    <text evidence="1">The sequence shown here is derived from an EMBL/GenBank/DDBJ whole genome shotgun (WGS) entry which is preliminary data.</text>
</comment>
<dbReference type="Proteomes" id="UP000288704">
    <property type="component" value="Unassembled WGS sequence"/>
</dbReference>
<name>A0A438ZCH7_HELPX</name>
<gene>
    <name evidence="1" type="ORF">EC574_08115</name>
</gene>
<evidence type="ECO:0000313" key="2">
    <source>
        <dbReference type="Proteomes" id="UP000288704"/>
    </source>
</evidence>
<accession>A0A438ZCH7</accession>
<organism evidence="1 2">
    <name type="scientific">Helicobacter pylori</name>
    <name type="common">Campylobacter pylori</name>
    <dbReference type="NCBI Taxonomy" id="210"/>
    <lineage>
        <taxon>Bacteria</taxon>
        <taxon>Pseudomonadati</taxon>
        <taxon>Campylobacterota</taxon>
        <taxon>Epsilonproteobacteria</taxon>
        <taxon>Campylobacterales</taxon>
        <taxon>Helicobacteraceae</taxon>
        <taxon>Helicobacter</taxon>
    </lineage>
</organism>